<evidence type="ECO:0000313" key="8">
    <source>
        <dbReference type="EMBL" id="KKR72256.1"/>
    </source>
</evidence>
<dbReference type="PANTHER" id="PTHR32432:SF4">
    <property type="entry name" value="CELL DIVISION PROTEIN FTSA"/>
    <property type="match status" value="1"/>
</dbReference>
<keyword evidence="4 5" id="KW-0131">Cell cycle</keyword>
<keyword evidence="3 5" id="KW-0472">Membrane</keyword>
<evidence type="ECO:0000256" key="3">
    <source>
        <dbReference type="ARBA" id="ARBA00023136"/>
    </source>
</evidence>
<dbReference type="SMART" id="SM00842">
    <property type="entry name" value="FtsA"/>
    <property type="match status" value="1"/>
</dbReference>
<comment type="subcellular location">
    <subcellularLocation>
        <location evidence="5">Cell membrane</location>
        <topology evidence="5">Peripheral membrane protein</topology>
        <orientation evidence="5">Cytoplasmic side</orientation>
    </subcellularLocation>
    <text evidence="5">Localizes to the Z ring in an FtsZ-dependent manner. Targeted to the membrane through a conserved C-terminal amphipathic helix.</text>
</comment>
<dbReference type="InterPro" id="IPR003494">
    <property type="entry name" value="SHS2_FtsA"/>
</dbReference>
<dbReference type="PATRIC" id="fig|1618482.3.peg.493"/>
<dbReference type="PANTHER" id="PTHR32432">
    <property type="entry name" value="CELL DIVISION PROTEIN FTSA-RELATED"/>
    <property type="match status" value="1"/>
</dbReference>
<dbReference type="Pfam" id="PF02491">
    <property type="entry name" value="SHS2_FTSA"/>
    <property type="match status" value="1"/>
</dbReference>
<evidence type="ECO:0000256" key="1">
    <source>
        <dbReference type="ARBA" id="ARBA00022475"/>
    </source>
</evidence>
<dbReference type="HAMAP" id="MF_02033">
    <property type="entry name" value="FtsA"/>
    <property type="match status" value="1"/>
</dbReference>
<dbReference type="NCBIfam" id="TIGR01174">
    <property type="entry name" value="ftsA"/>
    <property type="match status" value="1"/>
</dbReference>
<dbReference type="PIRSF" id="PIRSF003101">
    <property type="entry name" value="FtsA"/>
    <property type="match status" value="1"/>
</dbReference>
<sequence length="437" mass="46404">MKRSQVIAGIDIGTSKTATVITTVDENEMLSIIGVAQSVSRGVRKGQIVDIEEATSTVVKSLEAAERMAGYQVQSAFISVGGTHISSQNSHGVVAVAEPSKEISEHDVSRVIEAAKAISLASARQIIHVLPRFYTVDSQEGIKDPIGMSGVRLEVDTHLVTGGMTSLKNIEKCVTNVGIDSEGFVFNGLASAESVLTETEKELGVVLLDVGAGTTDIAVYVEGALSYSSVLPIGARNVTNDLAIGLRISLESAEKLKLFLSKQKKIITRPASEDDKNKSDKKHRPMQDLEEIDVSSLNLPEGIRTVSKKTIVEGIIRPRLNELFSLISAEIKKSGFAGVVPSGIVLTGGGAQTAGIQEAARRTIALPFRIGTPHDVRGVTDEIVAPSYATAIGLVKYGMQMEPKETGSMMKLSSFISGSPLKGTARKLIDLAKSLLP</sequence>
<accession>A0A0G0TBS3</accession>
<dbReference type="GO" id="GO:0043093">
    <property type="term" value="P:FtsZ-dependent cytokinesis"/>
    <property type="evidence" value="ECO:0007669"/>
    <property type="project" value="UniProtKB-UniRule"/>
</dbReference>
<reference evidence="8 9" key="1">
    <citation type="journal article" date="2015" name="Nature">
        <title>rRNA introns, odd ribosomes, and small enigmatic genomes across a large radiation of phyla.</title>
        <authorList>
            <person name="Brown C.T."/>
            <person name="Hug L.A."/>
            <person name="Thomas B.C."/>
            <person name="Sharon I."/>
            <person name="Castelle C.J."/>
            <person name="Singh A."/>
            <person name="Wilkins M.J."/>
            <person name="Williams K.H."/>
            <person name="Banfield J.F."/>
        </authorList>
    </citation>
    <scope>NUCLEOTIDE SEQUENCE [LARGE SCALE GENOMIC DNA]</scope>
</reference>
<keyword evidence="2 5" id="KW-0132">Cell division</keyword>
<protein>
    <recommendedName>
        <fullName evidence="5 6">Cell division protein FtsA</fullName>
    </recommendedName>
</protein>
<name>A0A0G0TBS3_9BACT</name>
<dbReference type="InterPro" id="IPR050696">
    <property type="entry name" value="FtsA/MreB"/>
</dbReference>
<dbReference type="GO" id="GO:0009898">
    <property type="term" value="C:cytoplasmic side of plasma membrane"/>
    <property type="evidence" value="ECO:0007669"/>
    <property type="project" value="UniProtKB-UniRule"/>
</dbReference>
<evidence type="ECO:0000256" key="4">
    <source>
        <dbReference type="ARBA" id="ARBA00023306"/>
    </source>
</evidence>
<evidence type="ECO:0000259" key="7">
    <source>
        <dbReference type="SMART" id="SM00842"/>
    </source>
</evidence>
<dbReference type="Pfam" id="PF14450">
    <property type="entry name" value="FtsA"/>
    <property type="match status" value="1"/>
</dbReference>
<dbReference type="AlphaFoldDB" id="A0A0G0TBS3"/>
<evidence type="ECO:0000256" key="6">
    <source>
        <dbReference type="PIRNR" id="PIRNR003101"/>
    </source>
</evidence>
<evidence type="ECO:0000256" key="5">
    <source>
        <dbReference type="HAMAP-Rule" id="MF_02033"/>
    </source>
</evidence>
<keyword evidence="1 5" id="KW-1003">Cell membrane</keyword>
<dbReference type="InterPro" id="IPR020823">
    <property type="entry name" value="Cell_div_FtsA"/>
</dbReference>
<comment type="caution">
    <text evidence="8">The sequence shown here is derived from an EMBL/GenBank/DDBJ whole genome shotgun (WGS) entry which is preliminary data.</text>
</comment>
<feature type="domain" description="SHS2" evidence="7">
    <location>
        <begin position="7"/>
        <end position="195"/>
    </location>
</feature>
<dbReference type="SUPFAM" id="SSF53067">
    <property type="entry name" value="Actin-like ATPase domain"/>
    <property type="match status" value="2"/>
</dbReference>
<dbReference type="Gene3D" id="3.30.420.40">
    <property type="match status" value="2"/>
</dbReference>
<evidence type="ECO:0000313" key="9">
    <source>
        <dbReference type="Proteomes" id="UP000034664"/>
    </source>
</evidence>
<comment type="subunit">
    <text evidence="5">Self-interacts. Interacts with FtsZ.</text>
</comment>
<dbReference type="CDD" id="cd24048">
    <property type="entry name" value="ASKHA_NBD_FtsA"/>
    <property type="match status" value="1"/>
</dbReference>
<evidence type="ECO:0000256" key="2">
    <source>
        <dbReference type="ARBA" id="ARBA00022618"/>
    </source>
</evidence>
<gene>
    <name evidence="5" type="primary">ftsA</name>
    <name evidence="8" type="ORF">UU14_C0009G0037</name>
</gene>
<dbReference type="GO" id="GO:0032153">
    <property type="term" value="C:cell division site"/>
    <property type="evidence" value="ECO:0007669"/>
    <property type="project" value="UniProtKB-UniRule"/>
</dbReference>
<dbReference type="Proteomes" id="UP000034664">
    <property type="component" value="Unassembled WGS sequence"/>
</dbReference>
<proteinExistence type="inferred from homology"/>
<comment type="function">
    <text evidence="5 6">Cell division protein that is involved in the assembly of the Z ring. May serve as a membrane anchor for the Z ring.</text>
</comment>
<dbReference type="InterPro" id="IPR043129">
    <property type="entry name" value="ATPase_NBD"/>
</dbReference>
<dbReference type="EMBL" id="LBZM01000009">
    <property type="protein sequence ID" value="KKR72256.1"/>
    <property type="molecule type" value="Genomic_DNA"/>
</dbReference>
<organism evidence="8 9">
    <name type="scientific">Candidatus Roizmanbacteria bacterium GW2011_GWB1_40_7</name>
    <dbReference type="NCBI Taxonomy" id="1618482"/>
    <lineage>
        <taxon>Bacteria</taxon>
        <taxon>Candidatus Roizmaniibacteriota</taxon>
    </lineage>
</organism>
<comment type="similarity">
    <text evidence="5 6">Belongs to the FtsA/MreB family.</text>
</comment>